<feature type="signal peptide" evidence="3">
    <location>
        <begin position="1"/>
        <end position="28"/>
    </location>
</feature>
<accession>A0AAV1RST2</accession>
<keyword evidence="2" id="KW-0325">Glycoprotein</keyword>
<dbReference type="Gene3D" id="3.40.50.1110">
    <property type="entry name" value="SGNH hydrolase"/>
    <property type="match status" value="1"/>
</dbReference>
<feature type="chain" id="PRO_5043494598" evidence="3">
    <location>
        <begin position="29"/>
        <end position="349"/>
    </location>
</feature>
<evidence type="ECO:0000256" key="2">
    <source>
        <dbReference type="ARBA" id="ARBA00023180"/>
    </source>
</evidence>
<reference evidence="4 5" key="1">
    <citation type="submission" date="2024-01" db="EMBL/GenBank/DDBJ databases">
        <authorList>
            <person name="Waweru B."/>
        </authorList>
    </citation>
    <scope>NUCLEOTIDE SEQUENCE [LARGE SCALE GENOMIC DNA]</scope>
</reference>
<keyword evidence="5" id="KW-1185">Reference proteome</keyword>
<sequence>MAPIKAVSSHVLIVISCVVVLLFTHVSASNGNKLKDLKVCGFDAIYNFGDSLSDTGNFVAEHPNRKPRKLVALDSIVNSAGFSSIKAYLDANQTDSNNGVNFAYSGATALSLDVLGPTLNASSSIVKNTLNTQLQWLDKYLKGFCQQPEDCKDKLKSSLFIMGEIGANDYSLAFMMSKKTIKELNKMNFASTVTKTIEKAIEKVIDYGAARVLVPGIYQVGCAPGYAFGFKNSSKLDKFGCANEVNDFFKHHNDLLQATLENLRKKYPGVSIVYGDYYSAMQFVLDKLQKFGFEYVTKACEPFTYPAKGTPCSDPEKYIFRDVFHSTESSNKYMANWLIQDIISKFGCK</sequence>
<dbReference type="InterPro" id="IPR001087">
    <property type="entry name" value="GDSL"/>
</dbReference>
<dbReference type="SUPFAM" id="SSF52266">
    <property type="entry name" value="SGNH hydrolase"/>
    <property type="match status" value="1"/>
</dbReference>
<keyword evidence="3" id="KW-0732">Signal</keyword>
<name>A0AAV1RST2_9ROSI</name>
<proteinExistence type="inferred from homology"/>
<dbReference type="GO" id="GO:0016788">
    <property type="term" value="F:hydrolase activity, acting on ester bonds"/>
    <property type="evidence" value="ECO:0007669"/>
    <property type="project" value="InterPro"/>
</dbReference>
<dbReference type="PROSITE" id="PS51257">
    <property type="entry name" value="PROKAR_LIPOPROTEIN"/>
    <property type="match status" value="1"/>
</dbReference>
<dbReference type="EMBL" id="CAWUPB010001157">
    <property type="protein sequence ID" value="CAK7339380.1"/>
    <property type="molecule type" value="Genomic_DNA"/>
</dbReference>
<comment type="caution">
    <text evidence="4">The sequence shown here is derived from an EMBL/GenBank/DDBJ whole genome shotgun (WGS) entry which is preliminary data.</text>
</comment>
<dbReference type="InterPro" id="IPR036514">
    <property type="entry name" value="SGNH_hydro_sf"/>
</dbReference>
<dbReference type="Pfam" id="PF00657">
    <property type="entry name" value="Lipase_GDSL"/>
    <property type="match status" value="1"/>
</dbReference>
<dbReference type="Proteomes" id="UP001314170">
    <property type="component" value="Unassembled WGS sequence"/>
</dbReference>
<evidence type="ECO:0000313" key="5">
    <source>
        <dbReference type="Proteomes" id="UP001314170"/>
    </source>
</evidence>
<organism evidence="4 5">
    <name type="scientific">Dovyalis caffra</name>
    <dbReference type="NCBI Taxonomy" id="77055"/>
    <lineage>
        <taxon>Eukaryota</taxon>
        <taxon>Viridiplantae</taxon>
        <taxon>Streptophyta</taxon>
        <taxon>Embryophyta</taxon>
        <taxon>Tracheophyta</taxon>
        <taxon>Spermatophyta</taxon>
        <taxon>Magnoliopsida</taxon>
        <taxon>eudicotyledons</taxon>
        <taxon>Gunneridae</taxon>
        <taxon>Pentapetalae</taxon>
        <taxon>rosids</taxon>
        <taxon>fabids</taxon>
        <taxon>Malpighiales</taxon>
        <taxon>Salicaceae</taxon>
        <taxon>Flacourtieae</taxon>
        <taxon>Dovyalis</taxon>
    </lineage>
</organism>
<evidence type="ECO:0000313" key="4">
    <source>
        <dbReference type="EMBL" id="CAK7339380.1"/>
    </source>
</evidence>
<dbReference type="PANTHER" id="PTHR22835:SF675">
    <property type="entry name" value="ESTER HYDROLASE, PUTATIVE-RELATED"/>
    <property type="match status" value="1"/>
</dbReference>
<dbReference type="AlphaFoldDB" id="A0AAV1RST2"/>
<comment type="similarity">
    <text evidence="1">Belongs to the 'GDSL' lipolytic enzyme family.</text>
</comment>
<evidence type="ECO:0000256" key="1">
    <source>
        <dbReference type="ARBA" id="ARBA00008668"/>
    </source>
</evidence>
<protein>
    <submittedName>
        <fullName evidence="4">Uncharacterized protein</fullName>
    </submittedName>
</protein>
<gene>
    <name evidence="4" type="ORF">DCAF_LOCUS14431</name>
</gene>
<evidence type="ECO:0000256" key="3">
    <source>
        <dbReference type="SAM" id="SignalP"/>
    </source>
</evidence>
<dbReference type="PANTHER" id="PTHR22835">
    <property type="entry name" value="ZINC FINGER FYVE DOMAIN CONTAINING PROTEIN"/>
    <property type="match status" value="1"/>
</dbReference>